<dbReference type="AlphaFoldDB" id="A0A6J6EWW0"/>
<dbReference type="InterPro" id="IPR000182">
    <property type="entry name" value="GNAT_dom"/>
</dbReference>
<protein>
    <submittedName>
        <fullName evidence="2">Unannotated protein</fullName>
    </submittedName>
</protein>
<accession>A0A6J6EWW0</accession>
<dbReference type="InterPro" id="IPR016181">
    <property type="entry name" value="Acyl_CoA_acyltransferase"/>
</dbReference>
<name>A0A6J6EWW0_9ZZZZ</name>
<proteinExistence type="predicted"/>
<dbReference type="SUPFAM" id="SSF55729">
    <property type="entry name" value="Acyl-CoA N-acyltransferases (Nat)"/>
    <property type="match status" value="1"/>
</dbReference>
<dbReference type="Gene3D" id="3.40.630.30">
    <property type="match status" value="1"/>
</dbReference>
<reference evidence="2" key="1">
    <citation type="submission" date="2020-05" db="EMBL/GenBank/DDBJ databases">
        <authorList>
            <person name="Chiriac C."/>
            <person name="Salcher M."/>
            <person name="Ghai R."/>
            <person name="Kavagutti S V."/>
        </authorList>
    </citation>
    <scope>NUCLEOTIDE SEQUENCE</scope>
</reference>
<evidence type="ECO:0000313" key="2">
    <source>
        <dbReference type="EMBL" id="CAB4580457.1"/>
    </source>
</evidence>
<dbReference type="Pfam" id="PF00583">
    <property type="entry name" value="Acetyltransf_1"/>
    <property type="match status" value="1"/>
</dbReference>
<dbReference type="PROSITE" id="PS51186">
    <property type="entry name" value="GNAT"/>
    <property type="match status" value="1"/>
</dbReference>
<feature type="domain" description="N-acetyltransferase" evidence="1">
    <location>
        <begin position="12"/>
        <end position="169"/>
    </location>
</feature>
<sequence length="171" mass="19561">MGMDLKEFFELFTVTPLVADQWPRLRALRLAALQDTDAIHGDLVAEQNYTESNWRELFGVQQWAALVYDGSDVGMLVVSKPPLDRYGDCWIKSWWIAPDFRGAGGSKTLLNWLDRHCVTQQWRIQALGVFETNTDAIAAYKKLGFKSVGIRKPSSRANQFFIIMARELNFD</sequence>
<dbReference type="EMBL" id="CAEZTT010000104">
    <property type="protein sequence ID" value="CAB4580457.1"/>
    <property type="molecule type" value="Genomic_DNA"/>
</dbReference>
<gene>
    <name evidence="2" type="ORF">UFOPK1726_00880</name>
</gene>
<evidence type="ECO:0000259" key="1">
    <source>
        <dbReference type="PROSITE" id="PS51186"/>
    </source>
</evidence>
<organism evidence="2">
    <name type="scientific">freshwater metagenome</name>
    <dbReference type="NCBI Taxonomy" id="449393"/>
    <lineage>
        <taxon>unclassified sequences</taxon>
        <taxon>metagenomes</taxon>
        <taxon>ecological metagenomes</taxon>
    </lineage>
</organism>
<dbReference type="GO" id="GO:0016747">
    <property type="term" value="F:acyltransferase activity, transferring groups other than amino-acyl groups"/>
    <property type="evidence" value="ECO:0007669"/>
    <property type="project" value="InterPro"/>
</dbReference>